<organism evidence="10 11">
    <name type="scientific">Urochloa decumbens</name>
    <dbReference type="NCBI Taxonomy" id="240449"/>
    <lineage>
        <taxon>Eukaryota</taxon>
        <taxon>Viridiplantae</taxon>
        <taxon>Streptophyta</taxon>
        <taxon>Embryophyta</taxon>
        <taxon>Tracheophyta</taxon>
        <taxon>Spermatophyta</taxon>
        <taxon>Magnoliopsida</taxon>
        <taxon>Liliopsida</taxon>
        <taxon>Poales</taxon>
        <taxon>Poaceae</taxon>
        <taxon>PACMAD clade</taxon>
        <taxon>Panicoideae</taxon>
        <taxon>Panicodae</taxon>
        <taxon>Paniceae</taxon>
        <taxon>Melinidinae</taxon>
        <taxon>Urochloa</taxon>
    </lineage>
</organism>
<keyword evidence="4" id="KW-0964">Secreted</keyword>
<feature type="region of interest" description="Disordered" evidence="8">
    <location>
        <begin position="123"/>
        <end position="156"/>
    </location>
</feature>
<keyword evidence="6 9" id="KW-0732">Signal</keyword>
<proteinExistence type="inferred from homology"/>
<evidence type="ECO:0000256" key="6">
    <source>
        <dbReference type="ARBA" id="ARBA00022729"/>
    </source>
</evidence>
<dbReference type="EMBL" id="OZ075118">
    <property type="protein sequence ID" value="CAL5087972.1"/>
    <property type="molecule type" value="Genomic_DNA"/>
</dbReference>
<dbReference type="GO" id="GO:1902025">
    <property type="term" value="P:nitrate import"/>
    <property type="evidence" value="ECO:0007669"/>
    <property type="project" value="UniProtKB-ARBA"/>
</dbReference>
<feature type="region of interest" description="Disordered" evidence="8">
    <location>
        <begin position="37"/>
        <end position="85"/>
    </location>
</feature>
<feature type="compositionally biased region" description="Low complexity" evidence="8">
    <location>
        <begin position="45"/>
        <end position="58"/>
    </location>
</feature>
<keyword evidence="7" id="KW-0379">Hydroxylation</keyword>
<feature type="signal peptide" evidence="9">
    <location>
        <begin position="1"/>
        <end position="21"/>
    </location>
</feature>
<evidence type="ECO:0000256" key="2">
    <source>
        <dbReference type="ARBA" id="ARBA00008963"/>
    </source>
</evidence>
<gene>
    <name evidence="10" type="ORF">URODEC1_LOCUS112511</name>
</gene>
<evidence type="ECO:0000256" key="1">
    <source>
        <dbReference type="ARBA" id="ARBA00004271"/>
    </source>
</evidence>
<dbReference type="GO" id="GO:0048046">
    <property type="term" value="C:apoplast"/>
    <property type="evidence" value="ECO:0007669"/>
    <property type="project" value="UniProtKB-SubCell"/>
</dbReference>
<reference evidence="10 11" key="2">
    <citation type="submission" date="2024-10" db="EMBL/GenBank/DDBJ databases">
        <authorList>
            <person name="Ryan C."/>
        </authorList>
    </citation>
    <scope>NUCLEOTIDE SEQUENCE [LARGE SCALE GENOMIC DNA]</scope>
</reference>
<feature type="chain" id="PRO_5044821912" evidence="9">
    <location>
        <begin position="22"/>
        <end position="156"/>
    </location>
</feature>
<evidence type="ECO:0000313" key="11">
    <source>
        <dbReference type="Proteomes" id="UP001497457"/>
    </source>
</evidence>
<dbReference type="PANTHER" id="PTHR33348">
    <property type="entry name" value="PRECURSOR OF CEP5"/>
    <property type="match status" value="1"/>
</dbReference>
<name>A0ABC9G7N2_9POAL</name>
<sequence length="156" mass="15594">MACLKALCACILIFLIVSSDAASGEARRLQAEPCAGEEAPCVGTGLPSSPGGARPSRPSGDDDLRRHGRRGPTTPGHSPGIGNKIIAGEARRLLAETTGAGEEASCVGAGCLRPQVAQGRAGLAATTTTKMATTDGRPTAPGHSPGIGNKIAGNTR</sequence>
<accession>A0ABC9G7N2</accession>
<dbReference type="InterPro" id="IPR033250">
    <property type="entry name" value="CEP"/>
</dbReference>
<keyword evidence="11" id="KW-1185">Reference proteome</keyword>
<dbReference type="Proteomes" id="UP001497457">
    <property type="component" value="Chromosome 8b"/>
</dbReference>
<protein>
    <submittedName>
        <fullName evidence="10">Uncharacterized protein</fullName>
    </submittedName>
</protein>
<comment type="similarity">
    <text evidence="2">Belongs to the C-terminally encoded plant signaling peptide (CEP) family.</text>
</comment>
<reference evidence="11" key="1">
    <citation type="submission" date="2024-06" db="EMBL/GenBank/DDBJ databases">
        <authorList>
            <person name="Ryan C."/>
        </authorList>
    </citation>
    <scope>NUCLEOTIDE SEQUENCE [LARGE SCALE GENOMIC DNA]</scope>
</reference>
<keyword evidence="5" id="KW-0372">Hormone</keyword>
<dbReference type="PANTHER" id="PTHR33348:SF44">
    <property type="entry name" value="PRECURSOR OF CEP6"/>
    <property type="match status" value="1"/>
</dbReference>
<keyword evidence="3" id="KW-0052">Apoplast</keyword>
<evidence type="ECO:0000256" key="4">
    <source>
        <dbReference type="ARBA" id="ARBA00022525"/>
    </source>
</evidence>
<evidence type="ECO:0000256" key="9">
    <source>
        <dbReference type="SAM" id="SignalP"/>
    </source>
</evidence>
<comment type="subcellular location">
    <subcellularLocation>
        <location evidence="1">Secreted</location>
        <location evidence="1">Extracellular space</location>
        <location evidence="1">Apoplast</location>
    </subcellularLocation>
</comment>
<dbReference type="AlphaFoldDB" id="A0ABC9G7N2"/>
<dbReference type="GO" id="GO:0006995">
    <property type="term" value="P:cellular response to nitrogen starvation"/>
    <property type="evidence" value="ECO:0007669"/>
    <property type="project" value="UniProtKB-ARBA"/>
</dbReference>
<feature type="compositionally biased region" description="Low complexity" evidence="8">
    <location>
        <begin position="124"/>
        <end position="134"/>
    </location>
</feature>
<evidence type="ECO:0000256" key="5">
    <source>
        <dbReference type="ARBA" id="ARBA00022702"/>
    </source>
</evidence>
<evidence type="ECO:0000256" key="7">
    <source>
        <dbReference type="ARBA" id="ARBA00023278"/>
    </source>
</evidence>
<dbReference type="GO" id="GO:0005179">
    <property type="term" value="F:hormone activity"/>
    <property type="evidence" value="ECO:0007669"/>
    <property type="project" value="UniProtKB-KW"/>
</dbReference>
<evidence type="ECO:0000256" key="8">
    <source>
        <dbReference type="SAM" id="MobiDB-lite"/>
    </source>
</evidence>
<evidence type="ECO:0000313" key="10">
    <source>
        <dbReference type="EMBL" id="CAL5087972.1"/>
    </source>
</evidence>
<evidence type="ECO:0000256" key="3">
    <source>
        <dbReference type="ARBA" id="ARBA00022523"/>
    </source>
</evidence>